<evidence type="ECO:0000313" key="7">
    <source>
        <dbReference type="EMBL" id="TYB77391.1"/>
    </source>
</evidence>
<sequence length="150" mass="16517">MTKILMVCLGNICRSPLAQGILESKLDTPFIVDSAATSNYHIGSPPDPRSIAIAKKFGLDISKQSGRQFNVDDFDTFDTIYAMDSSNYENIIKCARNPKDISKVKLILNESHPNKNLDVPDPYFGGDSGFLDVYNLLDVACNAIAEKLKV</sequence>
<dbReference type="RefSeq" id="WP_148368680.1">
    <property type="nucleotide sequence ID" value="NZ_VSKM01000003.1"/>
</dbReference>
<comment type="caution">
    <text evidence="7">The sequence shown here is derived from an EMBL/GenBank/DDBJ whole genome shotgun (WGS) entry which is preliminary data.</text>
</comment>
<evidence type="ECO:0000256" key="1">
    <source>
        <dbReference type="ARBA" id="ARBA00011063"/>
    </source>
</evidence>
<keyword evidence="8" id="KW-1185">Reference proteome</keyword>
<dbReference type="Pfam" id="PF01451">
    <property type="entry name" value="LMWPc"/>
    <property type="match status" value="1"/>
</dbReference>
<reference evidence="7 8" key="1">
    <citation type="submission" date="2019-08" db="EMBL/GenBank/DDBJ databases">
        <title>Genomes of Antarctic Bizionia species.</title>
        <authorList>
            <person name="Bowman J.P."/>
        </authorList>
    </citation>
    <scope>NUCLEOTIDE SEQUENCE [LARGE SCALE GENOMIC DNA]</scope>
    <source>
        <strain evidence="7 8">HFD</strain>
    </source>
</reference>
<dbReference type="SUPFAM" id="SSF52788">
    <property type="entry name" value="Phosphotyrosine protein phosphatases I"/>
    <property type="match status" value="1"/>
</dbReference>
<organism evidence="7 8">
    <name type="scientific">Bizionia saleffrena</name>
    <dbReference type="NCBI Taxonomy" id="291189"/>
    <lineage>
        <taxon>Bacteria</taxon>
        <taxon>Pseudomonadati</taxon>
        <taxon>Bacteroidota</taxon>
        <taxon>Flavobacteriia</taxon>
        <taxon>Flavobacteriales</taxon>
        <taxon>Flavobacteriaceae</taxon>
        <taxon>Bizionia</taxon>
    </lineage>
</organism>
<dbReference type="InterPro" id="IPR017867">
    <property type="entry name" value="Tyr_phospatase_low_mol_wt"/>
</dbReference>
<dbReference type="PANTHER" id="PTHR11717">
    <property type="entry name" value="LOW MOLECULAR WEIGHT PROTEIN TYROSINE PHOSPHATASE"/>
    <property type="match status" value="1"/>
</dbReference>
<evidence type="ECO:0000256" key="4">
    <source>
        <dbReference type="ARBA" id="ARBA00022912"/>
    </source>
</evidence>
<dbReference type="InterPro" id="IPR023485">
    <property type="entry name" value="Ptyr_pPase"/>
</dbReference>
<accession>A0A8H2LEA6</accession>
<dbReference type="InterPro" id="IPR050438">
    <property type="entry name" value="LMW_PTPase"/>
</dbReference>
<dbReference type="CDD" id="cd16343">
    <property type="entry name" value="LMWPTP"/>
    <property type="match status" value="1"/>
</dbReference>
<proteinExistence type="inferred from homology"/>
<feature type="domain" description="Phosphotyrosine protein phosphatase I" evidence="6">
    <location>
        <begin position="2"/>
        <end position="147"/>
    </location>
</feature>
<dbReference type="PRINTS" id="PR00719">
    <property type="entry name" value="LMWPTPASE"/>
</dbReference>
<dbReference type="AlphaFoldDB" id="A0A8H2LEA6"/>
<dbReference type="EC" id="3.1.3.48" evidence="2"/>
<evidence type="ECO:0000256" key="3">
    <source>
        <dbReference type="ARBA" id="ARBA00022801"/>
    </source>
</evidence>
<dbReference type="SMART" id="SM00226">
    <property type="entry name" value="LMWPc"/>
    <property type="match status" value="1"/>
</dbReference>
<evidence type="ECO:0000256" key="2">
    <source>
        <dbReference type="ARBA" id="ARBA00013064"/>
    </source>
</evidence>
<evidence type="ECO:0000259" key="6">
    <source>
        <dbReference type="SMART" id="SM00226"/>
    </source>
</evidence>
<keyword evidence="4" id="KW-0904">Protein phosphatase</keyword>
<comment type="similarity">
    <text evidence="1">Belongs to the low molecular weight phosphotyrosine protein phosphatase family.</text>
</comment>
<keyword evidence="3" id="KW-0378">Hydrolase</keyword>
<feature type="active site" description="Proton donor" evidence="5">
    <location>
        <position position="121"/>
    </location>
</feature>
<feature type="active site" description="Nucleophile" evidence="5">
    <location>
        <position position="8"/>
    </location>
</feature>
<dbReference type="GO" id="GO:0004725">
    <property type="term" value="F:protein tyrosine phosphatase activity"/>
    <property type="evidence" value="ECO:0007669"/>
    <property type="project" value="UniProtKB-EC"/>
</dbReference>
<dbReference type="Gene3D" id="3.40.50.2300">
    <property type="match status" value="1"/>
</dbReference>
<protein>
    <recommendedName>
        <fullName evidence="2">protein-tyrosine-phosphatase</fullName>
        <ecNumber evidence="2">3.1.3.48</ecNumber>
    </recommendedName>
</protein>
<name>A0A8H2LEA6_9FLAO</name>
<dbReference type="EMBL" id="VSKM01000003">
    <property type="protein sequence ID" value="TYB77391.1"/>
    <property type="molecule type" value="Genomic_DNA"/>
</dbReference>
<gene>
    <name evidence="7" type="ORF">ES676_03605</name>
</gene>
<dbReference type="Proteomes" id="UP000323324">
    <property type="component" value="Unassembled WGS sequence"/>
</dbReference>
<dbReference type="PANTHER" id="PTHR11717:SF7">
    <property type="entry name" value="LOW MOLECULAR WEIGHT PHOSPHOTYROSINE PROTEIN PHOSPHATASE"/>
    <property type="match status" value="1"/>
</dbReference>
<feature type="active site" evidence="5">
    <location>
        <position position="14"/>
    </location>
</feature>
<evidence type="ECO:0000256" key="5">
    <source>
        <dbReference type="PIRSR" id="PIRSR617867-1"/>
    </source>
</evidence>
<dbReference type="InterPro" id="IPR036196">
    <property type="entry name" value="Ptyr_pPase_sf"/>
</dbReference>
<evidence type="ECO:0000313" key="8">
    <source>
        <dbReference type="Proteomes" id="UP000323324"/>
    </source>
</evidence>